<accession>A0ABQ5XSD8</accession>
<evidence type="ECO:0008006" key="3">
    <source>
        <dbReference type="Google" id="ProtNLM"/>
    </source>
</evidence>
<sequence length="78" mass="8640">MRKSPVRYSPRGVTKQVIALRLLAPERARHDAHVQRHDCSSAAFARQMYLRGLESYERAAAVSAITGCMNTAIGVNRA</sequence>
<protein>
    <recommendedName>
        <fullName evidence="3">Transposase</fullName>
    </recommendedName>
</protein>
<gene>
    <name evidence="1" type="ORF">GCM10007901_23920</name>
</gene>
<keyword evidence="2" id="KW-1185">Reference proteome</keyword>
<dbReference type="EMBL" id="BSOB01000018">
    <property type="protein sequence ID" value="GLQ93441.1"/>
    <property type="molecule type" value="Genomic_DNA"/>
</dbReference>
<dbReference type="Proteomes" id="UP001156670">
    <property type="component" value="Unassembled WGS sequence"/>
</dbReference>
<evidence type="ECO:0000313" key="1">
    <source>
        <dbReference type="EMBL" id="GLQ93441.1"/>
    </source>
</evidence>
<proteinExistence type="predicted"/>
<dbReference type="RefSeq" id="WP_284321152.1">
    <property type="nucleotide sequence ID" value="NZ_BSOB01000018.1"/>
</dbReference>
<name>A0ABQ5XSD8_9GAMM</name>
<comment type="caution">
    <text evidence="1">The sequence shown here is derived from an EMBL/GenBank/DDBJ whole genome shotgun (WGS) entry which is preliminary data.</text>
</comment>
<evidence type="ECO:0000313" key="2">
    <source>
        <dbReference type="Proteomes" id="UP001156670"/>
    </source>
</evidence>
<reference evidence="2" key="1">
    <citation type="journal article" date="2019" name="Int. J. Syst. Evol. Microbiol.">
        <title>The Global Catalogue of Microorganisms (GCM) 10K type strain sequencing project: providing services to taxonomists for standard genome sequencing and annotation.</title>
        <authorList>
            <consortium name="The Broad Institute Genomics Platform"/>
            <consortium name="The Broad Institute Genome Sequencing Center for Infectious Disease"/>
            <person name="Wu L."/>
            <person name="Ma J."/>
        </authorList>
    </citation>
    <scope>NUCLEOTIDE SEQUENCE [LARGE SCALE GENOMIC DNA]</scope>
    <source>
        <strain evidence="2">NBRC 111980</strain>
    </source>
</reference>
<organism evidence="1 2">
    <name type="scientific">Dyella acidisoli</name>
    <dbReference type="NCBI Taxonomy" id="1867834"/>
    <lineage>
        <taxon>Bacteria</taxon>
        <taxon>Pseudomonadati</taxon>
        <taxon>Pseudomonadota</taxon>
        <taxon>Gammaproteobacteria</taxon>
        <taxon>Lysobacterales</taxon>
        <taxon>Rhodanobacteraceae</taxon>
        <taxon>Dyella</taxon>
    </lineage>
</organism>